<keyword evidence="1" id="KW-0808">Transferase</keyword>
<evidence type="ECO:0000313" key="5">
    <source>
        <dbReference type="Proteomes" id="UP000077115"/>
    </source>
</evidence>
<dbReference type="PROSITE" id="PS51186">
    <property type="entry name" value="GNAT"/>
    <property type="match status" value="1"/>
</dbReference>
<dbReference type="SUPFAM" id="SSF55729">
    <property type="entry name" value="Acyl-CoA N-acyltransferases (Nat)"/>
    <property type="match status" value="1"/>
</dbReference>
<dbReference type="PANTHER" id="PTHR10545">
    <property type="entry name" value="DIAMINE N-ACETYLTRANSFERASE"/>
    <property type="match status" value="1"/>
</dbReference>
<gene>
    <name evidence="4" type="ORF">BDEG_25993</name>
</gene>
<accession>A0A177WSA6</accession>
<dbReference type="FunFam" id="3.40.630.30:FF:000280">
    <property type="entry name" value="Diamine acetyltransferase"/>
    <property type="match status" value="1"/>
</dbReference>
<dbReference type="Proteomes" id="UP000077115">
    <property type="component" value="Unassembled WGS sequence"/>
</dbReference>
<dbReference type="eggNOG" id="KOG3216">
    <property type="taxonomic scope" value="Eukaryota"/>
</dbReference>
<protein>
    <recommendedName>
        <fullName evidence="3">N-acetyltransferase domain-containing protein</fullName>
    </recommendedName>
</protein>
<dbReference type="InterPro" id="IPR000182">
    <property type="entry name" value="GNAT_dom"/>
</dbReference>
<dbReference type="AlphaFoldDB" id="A0A177WSA6"/>
<dbReference type="CDD" id="cd04301">
    <property type="entry name" value="NAT_SF"/>
    <property type="match status" value="1"/>
</dbReference>
<evidence type="ECO:0000256" key="1">
    <source>
        <dbReference type="ARBA" id="ARBA00022679"/>
    </source>
</evidence>
<dbReference type="InterPro" id="IPR051016">
    <property type="entry name" value="Diverse_Substrate_AcTransf"/>
</dbReference>
<name>A0A177WSA6_BATDL</name>
<organism evidence="4 5">
    <name type="scientific">Batrachochytrium dendrobatidis (strain JEL423)</name>
    <dbReference type="NCBI Taxonomy" id="403673"/>
    <lineage>
        <taxon>Eukaryota</taxon>
        <taxon>Fungi</taxon>
        <taxon>Fungi incertae sedis</taxon>
        <taxon>Chytridiomycota</taxon>
        <taxon>Chytridiomycota incertae sedis</taxon>
        <taxon>Chytridiomycetes</taxon>
        <taxon>Rhizophydiales</taxon>
        <taxon>Rhizophydiales incertae sedis</taxon>
        <taxon>Batrachochytrium</taxon>
    </lineage>
</organism>
<proteinExistence type="predicted"/>
<dbReference type="Pfam" id="PF00583">
    <property type="entry name" value="Acetyltransf_1"/>
    <property type="match status" value="1"/>
</dbReference>
<dbReference type="GO" id="GO:0008080">
    <property type="term" value="F:N-acetyltransferase activity"/>
    <property type="evidence" value="ECO:0007669"/>
    <property type="project" value="UniProtKB-ARBA"/>
</dbReference>
<feature type="domain" description="N-acetyltransferase" evidence="3">
    <location>
        <begin position="16"/>
        <end position="173"/>
    </location>
</feature>
<dbReference type="VEuPathDB" id="FungiDB:BDEG_25993"/>
<dbReference type="InterPro" id="IPR016181">
    <property type="entry name" value="Acyl_CoA_acyltransferase"/>
</dbReference>
<evidence type="ECO:0000313" key="4">
    <source>
        <dbReference type="EMBL" id="OAJ42544.1"/>
    </source>
</evidence>
<dbReference type="STRING" id="403673.A0A177WSA6"/>
<keyword evidence="2" id="KW-0012">Acyltransferase</keyword>
<reference evidence="4 5" key="1">
    <citation type="submission" date="2006-10" db="EMBL/GenBank/DDBJ databases">
        <title>The Genome Sequence of Batrachochytrium dendrobatidis JEL423.</title>
        <authorList>
            <consortium name="The Broad Institute Genome Sequencing Platform"/>
            <person name="Birren B."/>
            <person name="Lander E."/>
            <person name="Galagan J."/>
            <person name="Cuomo C."/>
            <person name="Devon K."/>
            <person name="Jaffe D."/>
            <person name="Butler J."/>
            <person name="Alvarez P."/>
            <person name="Gnerre S."/>
            <person name="Grabherr M."/>
            <person name="Kleber M."/>
            <person name="Mauceli E."/>
            <person name="Brockman W."/>
            <person name="Young S."/>
            <person name="LaButti K."/>
            <person name="Sykes S."/>
            <person name="DeCaprio D."/>
            <person name="Crawford M."/>
            <person name="Koehrsen M."/>
            <person name="Engels R."/>
            <person name="Montgomery P."/>
            <person name="Pearson M."/>
            <person name="Howarth C."/>
            <person name="Larson L."/>
            <person name="White J."/>
            <person name="O'Leary S."/>
            <person name="Kodira C."/>
            <person name="Zeng Q."/>
            <person name="Yandava C."/>
            <person name="Alvarado L."/>
            <person name="Longcore J."/>
            <person name="James T."/>
        </authorList>
    </citation>
    <scope>NUCLEOTIDE SEQUENCE [LARGE SCALE GENOMIC DNA]</scope>
    <source>
        <strain evidence="4 5">JEL423</strain>
    </source>
</reference>
<evidence type="ECO:0000256" key="2">
    <source>
        <dbReference type="ARBA" id="ARBA00023315"/>
    </source>
</evidence>
<evidence type="ECO:0000259" key="3">
    <source>
        <dbReference type="PROSITE" id="PS51186"/>
    </source>
</evidence>
<dbReference type="PANTHER" id="PTHR10545:SF29">
    <property type="entry name" value="GH14572P-RELATED"/>
    <property type="match status" value="1"/>
</dbReference>
<dbReference type="OrthoDB" id="7305308at2759"/>
<dbReference type="Gene3D" id="3.40.630.30">
    <property type="match status" value="1"/>
</dbReference>
<sequence length="184" mass="20810">METVSDTTKTAARTRFELRSATIEDVPLIRTLIRELAEFEKLLDTCSTTEKLLAQHLFGVGSNPDQVTPQRAAHVLIASEIATHTPVGMALYFFNFSTFTAKPGLYLEDLYIREAYRGAGIGSMFFDRLASIAKDAGCGRMEWSVLDWNERARSFYKSLDAKEMEGWLICRLDEQALQAFPRNQ</sequence>
<reference evidence="4 5" key="2">
    <citation type="submission" date="2016-05" db="EMBL/GenBank/DDBJ databases">
        <title>Lineage-specific infection strategies underlie the spectrum of fungal disease in amphibians.</title>
        <authorList>
            <person name="Cuomo C.A."/>
            <person name="Farrer R.A."/>
            <person name="James T."/>
            <person name="Longcore J."/>
            <person name="Birren B."/>
        </authorList>
    </citation>
    <scope>NUCLEOTIDE SEQUENCE [LARGE SCALE GENOMIC DNA]</scope>
    <source>
        <strain evidence="4 5">JEL423</strain>
    </source>
</reference>
<dbReference type="EMBL" id="DS022308">
    <property type="protein sequence ID" value="OAJ42544.1"/>
    <property type="molecule type" value="Genomic_DNA"/>
</dbReference>